<dbReference type="KEGG" id="pcm:AY601_2481"/>
<dbReference type="PATRIC" id="fig|188932.3.peg.2592"/>
<evidence type="ECO:0000256" key="3">
    <source>
        <dbReference type="ARBA" id="ARBA00023082"/>
    </source>
</evidence>
<protein>
    <submittedName>
        <fullName evidence="7">RNA polymerase ECF-type sigma factor</fullName>
    </submittedName>
</protein>
<dbReference type="AlphaFoldDB" id="A0A127VDS7"/>
<dbReference type="GO" id="GO:0003677">
    <property type="term" value="F:DNA binding"/>
    <property type="evidence" value="ECO:0007669"/>
    <property type="project" value="InterPro"/>
</dbReference>
<dbReference type="SUPFAM" id="SSF88946">
    <property type="entry name" value="Sigma2 domain of RNA polymerase sigma factors"/>
    <property type="match status" value="1"/>
</dbReference>
<evidence type="ECO:0000256" key="2">
    <source>
        <dbReference type="ARBA" id="ARBA00023015"/>
    </source>
</evidence>
<dbReference type="InterPro" id="IPR013324">
    <property type="entry name" value="RNA_pol_sigma_r3/r4-like"/>
</dbReference>
<evidence type="ECO:0000256" key="1">
    <source>
        <dbReference type="ARBA" id="ARBA00010641"/>
    </source>
</evidence>
<dbReference type="InterPro" id="IPR039425">
    <property type="entry name" value="RNA_pol_sigma-70-like"/>
</dbReference>
<dbReference type="OrthoDB" id="659569at2"/>
<feature type="domain" description="RNA polymerase sigma-70 region 2" evidence="5">
    <location>
        <begin position="28"/>
        <end position="93"/>
    </location>
</feature>
<name>A0A127VDS7_9SPHI</name>
<accession>A0A127VDS7</accession>
<dbReference type="Gene3D" id="1.10.1740.10">
    <property type="match status" value="1"/>
</dbReference>
<dbReference type="NCBIfam" id="TIGR02937">
    <property type="entry name" value="sigma70-ECF"/>
    <property type="match status" value="1"/>
</dbReference>
<evidence type="ECO:0000313" key="7">
    <source>
        <dbReference type="EMBL" id="AMP99371.1"/>
    </source>
</evidence>
<dbReference type="GO" id="GO:0016987">
    <property type="term" value="F:sigma factor activity"/>
    <property type="evidence" value="ECO:0007669"/>
    <property type="project" value="UniProtKB-KW"/>
</dbReference>
<feature type="domain" description="RNA polymerase sigma factor 70 region 4 type 2" evidence="6">
    <location>
        <begin position="125"/>
        <end position="174"/>
    </location>
</feature>
<keyword evidence="2" id="KW-0805">Transcription regulation</keyword>
<dbReference type="Pfam" id="PF08281">
    <property type="entry name" value="Sigma70_r4_2"/>
    <property type="match status" value="1"/>
</dbReference>
<evidence type="ECO:0000259" key="5">
    <source>
        <dbReference type="Pfam" id="PF04542"/>
    </source>
</evidence>
<dbReference type="PANTHER" id="PTHR43133:SF46">
    <property type="entry name" value="RNA POLYMERASE SIGMA-70 FACTOR ECF SUBFAMILY"/>
    <property type="match status" value="1"/>
</dbReference>
<evidence type="ECO:0000256" key="4">
    <source>
        <dbReference type="ARBA" id="ARBA00023163"/>
    </source>
</evidence>
<keyword evidence="8" id="KW-1185">Reference proteome</keyword>
<dbReference type="SUPFAM" id="SSF88659">
    <property type="entry name" value="Sigma3 and sigma4 domains of RNA polymerase sigma factors"/>
    <property type="match status" value="1"/>
</dbReference>
<evidence type="ECO:0000313" key="8">
    <source>
        <dbReference type="Proteomes" id="UP000071561"/>
    </source>
</evidence>
<keyword evidence="4" id="KW-0804">Transcription</keyword>
<comment type="similarity">
    <text evidence="1">Belongs to the sigma-70 factor family. ECF subfamily.</text>
</comment>
<dbReference type="InterPro" id="IPR014327">
    <property type="entry name" value="RNA_pol_sigma70_bacteroid"/>
</dbReference>
<dbReference type="InterPro" id="IPR013325">
    <property type="entry name" value="RNA_pol_sigma_r2"/>
</dbReference>
<keyword evidence="3" id="KW-0731">Sigma factor</keyword>
<dbReference type="PANTHER" id="PTHR43133">
    <property type="entry name" value="RNA POLYMERASE ECF-TYPE SIGMA FACTO"/>
    <property type="match status" value="1"/>
</dbReference>
<gene>
    <name evidence="7" type="ORF">AY601_2481</name>
</gene>
<dbReference type="NCBIfam" id="TIGR02985">
    <property type="entry name" value="Sig70_bacteroi1"/>
    <property type="match status" value="1"/>
</dbReference>
<dbReference type="CDD" id="cd06171">
    <property type="entry name" value="Sigma70_r4"/>
    <property type="match status" value="1"/>
</dbReference>
<evidence type="ECO:0000259" key="6">
    <source>
        <dbReference type="Pfam" id="PF08281"/>
    </source>
</evidence>
<dbReference type="Gene3D" id="1.10.10.10">
    <property type="entry name" value="Winged helix-like DNA-binding domain superfamily/Winged helix DNA-binding domain"/>
    <property type="match status" value="1"/>
</dbReference>
<dbReference type="InterPro" id="IPR007627">
    <property type="entry name" value="RNA_pol_sigma70_r2"/>
</dbReference>
<dbReference type="Proteomes" id="UP000071561">
    <property type="component" value="Chromosome"/>
</dbReference>
<dbReference type="Pfam" id="PF04542">
    <property type="entry name" value="Sigma70_r2"/>
    <property type="match status" value="1"/>
</dbReference>
<proteinExistence type="inferred from homology"/>
<dbReference type="InterPro" id="IPR013249">
    <property type="entry name" value="RNA_pol_sigma70_r4_t2"/>
</dbReference>
<dbReference type="InterPro" id="IPR036388">
    <property type="entry name" value="WH-like_DNA-bd_sf"/>
</dbReference>
<dbReference type="RefSeq" id="WP_068401316.1">
    <property type="nucleotide sequence ID" value="NZ_CP014504.1"/>
</dbReference>
<reference evidence="7 8" key="1">
    <citation type="submission" date="2016-03" db="EMBL/GenBank/DDBJ databases">
        <title>Complete genome sequence of Pedobacter cryoconitis PAMC 27485.</title>
        <authorList>
            <person name="Lee J."/>
            <person name="Kim O.-S."/>
        </authorList>
    </citation>
    <scope>NUCLEOTIDE SEQUENCE [LARGE SCALE GENOMIC DNA]</scope>
    <source>
        <strain evidence="7 8">PAMC 27485</strain>
    </source>
</reference>
<dbReference type="EMBL" id="CP014504">
    <property type="protein sequence ID" value="AMP99371.1"/>
    <property type="molecule type" value="Genomic_DNA"/>
</dbReference>
<dbReference type="InterPro" id="IPR014284">
    <property type="entry name" value="RNA_pol_sigma-70_dom"/>
</dbReference>
<sequence length="194" mass="22583">MGMYSEYSDSELIELLKSGDRFAFTEIYNRYWSVLYAQVYKMLRDEDEAKDVIQEIFSKLWINASAIKSNHNLGGLLYTAARNKVLNSIEKSRVRHDYAKSIAAFVSETDPDTIDKLDEKRLSKIIEREIQSLPPKMREIFELSRKENLSHKEIAEKLNLSDQTVKKQVQNALKIIRPRIEQIGFSLAILIILR</sequence>
<organism evidence="7 8">
    <name type="scientific">Pedobacter cryoconitis</name>
    <dbReference type="NCBI Taxonomy" id="188932"/>
    <lineage>
        <taxon>Bacteria</taxon>
        <taxon>Pseudomonadati</taxon>
        <taxon>Bacteroidota</taxon>
        <taxon>Sphingobacteriia</taxon>
        <taxon>Sphingobacteriales</taxon>
        <taxon>Sphingobacteriaceae</taxon>
        <taxon>Pedobacter</taxon>
    </lineage>
</organism>
<dbReference type="GO" id="GO:0006352">
    <property type="term" value="P:DNA-templated transcription initiation"/>
    <property type="evidence" value="ECO:0007669"/>
    <property type="project" value="InterPro"/>
</dbReference>